<reference evidence="3" key="1">
    <citation type="submission" date="2022-03" db="EMBL/GenBank/DDBJ databases">
        <title>Complete genome sequence of Caldinitratiruptor microaerophilus.</title>
        <authorList>
            <person name="Mukaiyama R."/>
            <person name="Nishiyama T."/>
            <person name="Ueda K."/>
        </authorList>
    </citation>
    <scope>NUCLEOTIDE SEQUENCE</scope>
    <source>
        <strain evidence="3">JCM 16183</strain>
    </source>
</reference>
<dbReference type="PANTHER" id="PTHR30015:SF6">
    <property type="entry name" value="SLL1429 PROTEIN"/>
    <property type="match status" value="1"/>
</dbReference>
<gene>
    <name evidence="3" type="ORF">caldi_13480</name>
</gene>
<evidence type="ECO:0000313" key="3">
    <source>
        <dbReference type="EMBL" id="BDG60258.1"/>
    </source>
</evidence>
<dbReference type="Proteomes" id="UP001163687">
    <property type="component" value="Chromosome"/>
</dbReference>
<name>A0AA35G8B4_9FIRM</name>
<dbReference type="InterPro" id="IPR011856">
    <property type="entry name" value="tRNA_endonuc-like_dom_sf"/>
</dbReference>
<keyword evidence="1" id="KW-0812">Transmembrane</keyword>
<protein>
    <recommendedName>
        <fullName evidence="2">Restriction endonuclease type IV Mrr domain-containing protein</fullName>
    </recommendedName>
</protein>
<dbReference type="InterPro" id="IPR052906">
    <property type="entry name" value="Type_IV_Methyl-Rstrct_Enzyme"/>
</dbReference>
<dbReference type="GO" id="GO:0009307">
    <property type="term" value="P:DNA restriction-modification system"/>
    <property type="evidence" value="ECO:0007669"/>
    <property type="project" value="InterPro"/>
</dbReference>
<keyword evidence="4" id="KW-1185">Reference proteome</keyword>
<accession>A0AA35G8B4</accession>
<evidence type="ECO:0000256" key="1">
    <source>
        <dbReference type="SAM" id="Phobius"/>
    </source>
</evidence>
<dbReference type="PANTHER" id="PTHR30015">
    <property type="entry name" value="MRR RESTRICTION SYSTEM PROTEIN"/>
    <property type="match status" value="1"/>
</dbReference>
<dbReference type="InterPro" id="IPR011335">
    <property type="entry name" value="Restrct_endonuc-II-like"/>
</dbReference>
<dbReference type="EMBL" id="AP025628">
    <property type="protein sequence ID" value="BDG60258.1"/>
    <property type="molecule type" value="Genomic_DNA"/>
</dbReference>
<dbReference type="KEGG" id="cmic:caldi_13480"/>
<dbReference type="Gene3D" id="3.40.1350.10">
    <property type="match status" value="1"/>
</dbReference>
<dbReference type="GO" id="GO:0015666">
    <property type="term" value="F:restriction endodeoxyribonuclease activity"/>
    <property type="evidence" value="ECO:0007669"/>
    <property type="project" value="TreeGrafter"/>
</dbReference>
<evidence type="ECO:0000259" key="2">
    <source>
        <dbReference type="Pfam" id="PF04471"/>
    </source>
</evidence>
<feature type="domain" description="Restriction endonuclease type IV Mrr" evidence="2">
    <location>
        <begin position="56"/>
        <end position="165"/>
    </location>
</feature>
<dbReference type="InterPro" id="IPR007560">
    <property type="entry name" value="Restrct_endonuc_IV_Mrr"/>
</dbReference>
<dbReference type="SUPFAM" id="SSF52980">
    <property type="entry name" value="Restriction endonuclease-like"/>
    <property type="match status" value="1"/>
</dbReference>
<feature type="transmembrane region" description="Helical" evidence="1">
    <location>
        <begin position="6"/>
        <end position="26"/>
    </location>
</feature>
<proteinExistence type="predicted"/>
<dbReference type="AlphaFoldDB" id="A0AA35G8B4"/>
<dbReference type="GO" id="GO:0003677">
    <property type="term" value="F:DNA binding"/>
    <property type="evidence" value="ECO:0007669"/>
    <property type="project" value="InterPro"/>
</dbReference>
<keyword evidence="1" id="KW-0472">Membrane</keyword>
<sequence>MGGELMGSAIWLFLIALAFTVVLGLIKLGFEMLEEWLTDKADDIRLGGKGVRETYNMSGLDFEKWLERQFRNAGFTVERTPYQGDKGADLILVEPNNGRRWVVQAKRWRRPVGIRAVQEALAAKAYYKAHIAMVVTNSHGFTPDAQDMAKRTGVVLMSRTDLAKYVEQINRVRGAQQR</sequence>
<keyword evidence="1" id="KW-1133">Transmembrane helix</keyword>
<evidence type="ECO:0000313" key="4">
    <source>
        <dbReference type="Proteomes" id="UP001163687"/>
    </source>
</evidence>
<organism evidence="3 4">
    <name type="scientific">Caldinitratiruptor microaerophilus</name>
    <dbReference type="NCBI Taxonomy" id="671077"/>
    <lineage>
        <taxon>Bacteria</taxon>
        <taxon>Bacillati</taxon>
        <taxon>Bacillota</taxon>
        <taxon>Clostridia</taxon>
        <taxon>Eubacteriales</taxon>
        <taxon>Symbiobacteriaceae</taxon>
        <taxon>Caldinitratiruptor</taxon>
    </lineage>
</organism>
<dbReference type="Pfam" id="PF04471">
    <property type="entry name" value="Mrr_cat"/>
    <property type="match status" value="1"/>
</dbReference>